<gene>
    <name evidence="2" type="ORF">WKR92_10340</name>
</gene>
<feature type="chain" id="PRO_5045925830" evidence="1">
    <location>
        <begin position="35"/>
        <end position="387"/>
    </location>
</feature>
<accession>A0ABV5CF97</accession>
<name>A0ABV5CF97_9SPHI</name>
<dbReference type="GO" id="GO:0016787">
    <property type="term" value="F:hydrolase activity"/>
    <property type="evidence" value="ECO:0007669"/>
    <property type="project" value="UniProtKB-KW"/>
</dbReference>
<dbReference type="Gene3D" id="2.60.120.1390">
    <property type="match status" value="1"/>
</dbReference>
<evidence type="ECO:0000313" key="3">
    <source>
        <dbReference type="Proteomes" id="UP001580928"/>
    </source>
</evidence>
<reference evidence="2 3" key="1">
    <citation type="submission" date="2024-04" db="EMBL/GenBank/DDBJ databases">
        <title>Albibacterium profundi sp. nov., isolated from sediment of the Challenger Deep of Mariana Trench.</title>
        <authorList>
            <person name="Wang Y."/>
        </authorList>
    </citation>
    <scope>NUCLEOTIDE SEQUENCE [LARGE SCALE GENOMIC DNA]</scope>
    <source>
        <strain evidence="2 3">RHL897</strain>
    </source>
</reference>
<protein>
    <submittedName>
        <fullName evidence="2">Glycoside hydrolase family 172 protein</fullName>
    </submittedName>
</protein>
<dbReference type="InterPro" id="IPR021345">
    <property type="entry name" value="DUF2961"/>
</dbReference>
<dbReference type="RefSeq" id="WP_375557759.1">
    <property type="nucleotide sequence ID" value="NZ_JBBVGT010000002.1"/>
</dbReference>
<keyword evidence="1" id="KW-0732">Signal</keyword>
<keyword evidence="2" id="KW-0378">Hydrolase</keyword>
<dbReference type="EMBL" id="JBBVGT010000002">
    <property type="protein sequence ID" value="MFB5946232.1"/>
    <property type="molecule type" value="Genomic_DNA"/>
</dbReference>
<dbReference type="Proteomes" id="UP001580928">
    <property type="component" value="Unassembled WGS sequence"/>
</dbReference>
<feature type="signal peptide" evidence="1">
    <location>
        <begin position="1"/>
        <end position="34"/>
    </location>
</feature>
<dbReference type="PROSITE" id="PS51318">
    <property type="entry name" value="TAT"/>
    <property type="match status" value="1"/>
</dbReference>
<dbReference type="InterPro" id="IPR006311">
    <property type="entry name" value="TAT_signal"/>
</dbReference>
<organism evidence="2 3">
    <name type="scientific">Albibacterium profundi</name>
    <dbReference type="NCBI Taxonomy" id="3134906"/>
    <lineage>
        <taxon>Bacteria</taxon>
        <taxon>Pseudomonadati</taxon>
        <taxon>Bacteroidota</taxon>
        <taxon>Sphingobacteriia</taxon>
        <taxon>Sphingobacteriales</taxon>
        <taxon>Sphingobacteriaceae</taxon>
        <taxon>Albibacterium</taxon>
    </lineage>
</organism>
<dbReference type="Pfam" id="PF11175">
    <property type="entry name" value="DUF2961"/>
    <property type="match status" value="1"/>
</dbReference>
<evidence type="ECO:0000313" key="2">
    <source>
        <dbReference type="EMBL" id="MFB5946232.1"/>
    </source>
</evidence>
<keyword evidence="3" id="KW-1185">Reference proteome</keyword>
<proteinExistence type="predicted"/>
<evidence type="ECO:0000256" key="1">
    <source>
        <dbReference type="SAM" id="SignalP"/>
    </source>
</evidence>
<comment type="caution">
    <text evidence="2">The sequence shown here is derived from an EMBL/GenBank/DDBJ whole genome shotgun (WGS) entry which is preliminary data.</text>
</comment>
<sequence length="387" mass="44600">MMNMNEKPSNNISRRKALTAAASIAGLSVMPSFATGSASEQATITQTPLSTQSSLYTLRKQVSRQFTTFNEKTKQKAIPIKPGEKVVLIEHDKPGIISRMWVTFSGWFWENWDLREEKWPDPTILKKLVLRIYWDGNDYPSVEAPIGDFFGIGHCEFKHYVSDYLGMSSGGFYSYFPMPFEKIRIEVENFHDKLEPHVFLNANYQEMQSLPADAGRFHCLYNAGTNEGPDPLTIIKTKGKGHFVGCCLSMQSWLPNYMGYLEAPEYFYIDTEDRTKATIVGTGLEDYFNGGWYFRDGEFNAPYHGVPLKDPLRSMISMYRFHNEDAVCFEKSIEMAFINHRPSRPFKFSSTAYWYQNTAARLAFQLPPKDKLVDWYRIRDTDHQSIP</sequence>